<keyword evidence="1 3" id="KW-0378">Hydrolase</keyword>
<name>A0ABU5J5G2_9BACI</name>
<dbReference type="PANTHER" id="PTHR43156:SF14">
    <property type="entry name" value="PHOSPHOSERINE PHOSPHATASE RSBP"/>
    <property type="match status" value="1"/>
</dbReference>
<dbReference type="InterPro" id="IPR052016">
    <property type="entry name" value="Bact_Sigma-Reg"/>
</dbReference>
<dbReference type="SMART" id="SM00331">
    <property type="entry name" value="PP2C_SIG"/>
    <property type="match status" value="1"/>
</dbReference>
<dbReference type="Proteomes" id="UP001290455">
    <property type="component" value="Unassembled WGS sequence"/>
</dbReference>
<protein>
    <submittedName>
        <fullName evidence="3">PP2C family protein-serine/threonine phosphatase</fullName>
        <ecNumber evidence="3">3.1.3.16</ecNumber>
    </submittedName>
</protein>
<dbReference type="InterPro" id="IPR001932">
    <property type="entry name" value="PPM-type_phosphatase-like_dom"/>
</dbReference>
<organism evidence="3 4">
    <name type="scientific">Robertmurraya mangrovi</name>
    <dbReference type="NCBI Taxonomy" id="3098077"/>
    <lineage>
        <taxon>Bacteria</taxon>
        <taxon>Bacillati</taxon>
        <taxon>Bacillota</taxon>
        <taxon>Bacilli</taxon>
        <taxon>Bacillales</taxon>
        <taxon>Bacillaceae</taxon>
        <taxon>Robertmurraya</taxon>
    </lineage>
</organism>
<dbReference type="SUPFAM" id="SSF81606">
    <property type="entry name" value="PP2C-like"/>
    <property type="match status" value="1"/>
</dbReference>
<dbReference type="RefSeq" id="WP_322448874.1">
    <property type="nucleotide sequence ID" value="NZ_JAXOFX010000029.1"/>
</dbReference>
<dbReference type="PANTHER" id="PTHR43156">
    <property type="entry name" value="STAGE II SPORULATION PROTEIN E-RELATED"/>
    <property type="match status" value="1"/>
</dbReference>
<accession>A0ABU5J5G2</accession>
<sequence length="378" mass="43253">MAIYLLHSNHSVERRLKEVLQKEHQEVYIVRIESLQNHSGPLRIKPQSLFIISGEFNSSSVQLACQFCYQHQLPLLAIVSKNSFQLESLPEPGFLLDIVTDPSDIEILLRVRLLLKYEREVTKRKSKEKELENALSHITNDLSFAKKIQQLVLPKNFSEYSINISAIYEPSELLSGDLYFWTKISSHEYGLILIDVSGHGVHAALVSMAMRSLFPGLLKRVKEPERIAKELNEHMLRMFKKLGQEKYVTSYFTAFILYIDTKNKSINYVNAGHQPGLLAINGAVHKLEKGMVPIGLIPEPSIECETIPYEAITRLLLFTDGLTETPYSIKDNRTEDVKDLFIKYDNLAENLILQKLLLERKKVAPINDDICAIYITLK</sequence>
<dbReference type="EMBL" id="JAXOFX010000029">
    <property type="protein sequence ID" value="MDZ5474595.1"/>
    <property type="molecule type" value="Genomic_DNA"/>
</dbReference>
<dbReference type="Gene3D" id="3.60.40.10">
    <property type="entry name" value="PPM-type phosphatase domain"/>
    <property type="match status" value="1"/>
</dbReference>
<reference evidence="3 4" key="1">
    <citation type="submission" date="2023-11" db="EMBL/GenBank/DDBJ databases">
        <title>Bacillus jintuensis, isolated from a mudflat on the Beibu Gulf coast.</title>
        <authorList>
            <person name="Li M."/>
        </authorList>
    </citation>
    <scope>NUCLEOTIDE SEQUENCE [LARGE SCALE GENOMIC DNA]</scope>
    <source>
        <strain evidence="3 4">31A1R</strain>
    </source>
</reference>
<keyword evidence="4" id="KW-1185">Reference proteome</keyword>
<evidence type="ECO:0000313" key="3">
    <source>
        <dbReference type="EMBL" id="MDZ5474595.1"/>
    </source>
</evidence>
<evidence type="ECO:0000313" key="4">
    <source>
        <dbReference type="Proteomes" id="UP001290455"/>
    </source>
</evidence>
<evidence type="ECO:0000259" key="2">
    <source>
        <dbReference type="SMART" id="SM00331"/>
    </source>
</evidence>
<dbReference type="EC" id="3.1.3.16" evidence="3"/>
<dbReference type="Pfam" id="PF07228">
    <property type="entry name" value="SpoIIE"/>
    <property type="match status" value="1"/>
</dbReference>
<evidence type="ECO:0000256" key="1">
    <source>
        <dbReference type="ARBA" id="ARBA00022801"/>
    </source>
</evidence>
<gene>
    <name evidence="3" type="ORF">SM124_23295</name>
</gene>
<proteinExistence type="predicted"/>
<comment type="caution">
    <text evidence="3">The sequence shown here is derived from an EMBL/GenBank/DDBJ whole genome shotgun (WGS) entry which is preliminary data.</text>
</comment>
<feature type="domain" description="PPM-type phosphatase" evidence="2">
    <location>
        <begin position="159"/>
        <end position="377"/>
    </location>
</feature>
<dbReference type="InterPro" id="IPR036457">
    <property type="entry name" value="PPM-type-like_dom_sf"/>
</dbReference>
<dbReference type="GO" id="GO:0004722">
    <property type="term" value="F:protein serine/threonine phosphatase activity"/>
    <property type="evidence" value="ECO:0007669"/>
    <property type="project" value="UniProtKB-EC"/>
</dbReference>